<reference evidence="5" key="1">
    <citation type="submission" date="2016-04" db="UniProtKB">
        <authorList>
            <consortium name="WormBaseParasite"/>
        </authorList>
    </citation>
    <scope>IDENTIFICATION</scope>
</reference>
<dbReference type="PANTHER" id="PTHR17695">
    <property type="entry name" value="SMALL SUBUNIT PROCESSOME COMPONENT 20 HOMOLOG"/>
    <property type="match status" value="1"/>
</dbReference>
<dbReference type="InterPro" id="IPR016024">
    <property type="entry name" value="ARM-type_fold"/>
</dbReference>
<sequence>MNTPRKCRKKVPYRRSRNRESIARIHLRLTGAKVVFRPRLNSYPPPGDAPRSLEPNRLSGFYNDINIDVKTGVRQGDTILLKLFSATFQNVKRALEWDHMGVKFDGRQLHHLCFDGDIVFVTPNIAKPKRSLHRRQRAVHRLVEELSSGKVLNKYLIPIIHPYLGDTESKFSALSDECLRLLKYTMGIAPWLKYVSCLDLWLKRLDEPEGNHKAIIRAIVCIVDAFHYEVAGVDETTDGDEMDKRFVVRDKLVRDMLPKLTSSINGNSTALSVHRKARTATTKQYTRDDDIRRAPVALAIVKLLRKLPESISRQYLHGVILKLCFLMMSRSIDVRDTARKVVVQLHVMIYTVHTLIAAMQQFLKSGDLDACLDDVLDIIVQEQFGNVSEEKEVGEIKAEVIEAKKNRSPGTLLLLGRFVSSSAVVVLLKRFEFVGIVDSLTSSKMISRARNLLSMFANGLKDNEGFAPASQLIMIHQMLVANIEKVKMVSVSKPEIVEKVEKPKSCLLLPSVISHALRCLIGVLHLALPSIQSSLDVLSKRLFSLLSEYSILGNAANKESVLSINQLLCKSFTQLIAMSNTSFLTDEHIALLLSYAEIDIVDTNRQATAFALIKALVRRKIQHPQVLDVIKKLKEMSVTSSFPHIRTQCREVLLEFIGNHPSSDNPQKYIEWFIAQLGYEFEDGRLSAVEMLHSLFSRLQPVDSLESLMKCESSVAVRLSAACLIGQCLNNYERTFFTSERSMKLVQWCYWQLRDRILAEDIALQASKILMAISRHLNEEHFNMLVEKLANICRFEIVHQPNLSLKRTTCLKMAAALAVREEDSSKLVAIVQLFLPFLVHEMNSKSSQDKELHSISIEVGEVFKSKVGEQRYATMLAECQKAAVIKAVQRKRKLKELSVTNPEEAALLKRKKTAKKALLKRRKIDALKPYRVSNRRRVMQKQMEQSEN</sequence>
<dbReference type="InterPro" id="IPR057525">
    <property type="entry name" value="UTP20_C"/>
</dbReference>
<dbReference type="EMBL" id="UYYA01004548">
    <property type="protein sequence ID" value="VDM62391.1"/>
    <property type="molecule type" value="Genomic_DNA"/>
</dbReference>
<dbReference type="GO" id="GO:0032040">
    <property type="term" value="C:small-subunit processome"/>
    <property type="evidence" value="ECO:0007669"/>
    <property type="project" value="TreeGrafter"/>
</dbReference>
<evidence type="ECO:0000313" key="5">
    <source>
        <dbReference type="WBParaSite" id="ACOC_0001080501-mRNA-1"/>
    </source>
</evidence>
<dbReference type="STRING" id="334426.A0A158PL15"/>
<dbReference type="Pfam" id="PF20416">
    <property type="entry name" value="UTP20"/>
    <property type="match status" value="1"/>
</dbReference>
<proteinExistence type="predicted"/>
<dbReference type="AlphaFoldDB" id="A0A158PL15"/>
<evidence type="ECO:0000259" key="1">
    <source>
        <dbReference type="Pfam" id="PF20416"/>
    </source>
</evidence>
<dbReference type="Pfam" id="PF23099">
    <property type="entry name" value="UTP20_C"/>
    <property type="match status" value="1"/>
</dbReference>
<dbReference type="WBParaSite" id="ACOC_0001080501-mRNA-1">
    <property type="protein sequence ID" value="ACOC_0001080501-mRNA-1"/>
    <property type="gene ID" value="ACOC_0001080501"/>
</dbReference>
<dbReference type="InterPro" id="IPR046523">
    <property type="entry name" value="UTP20_dom"/>
</dbReference>
<dbReference type="SUPFAM" id="SSF48371">
    <property type="entry name" value="ARM repeat"/>
    <property type="match status" value="1"/>
</dbReference>
<reference evidence="3 4" key="2">
    <citation type="submission" date="2018-11" db="EMBL/GenBank/DDBJ databases">
        <authorList>
            <consortium name="Pathogen Informatics"/>
        </authorList>
    </citation>
    <scope>NUCLEOTIDE SEQUENCE [LARGE SCALE GENOMIC DNA]</scope>
    <source>
        <strain evidence="3 4">Costa Rica</strain>
    </source>
</reference>
<accession>A0A158PL15</accession>
<dbReference type="Proteomes" id="UP000267027">
    <property type="component" value="Unassembled WGS sequence"/>
</dbReference>
<feature type="domain" description="U3 small nucleolar RNA-associated protein 20 C-terminal" evidence="2">
    <location>
        <begin position="701"/>
        <end position="925"/>
    </location>
</feature>
<organism evidence="5">
    <name type="scientific">Angiostrongylus costaricensis</name>
    <name type="common">Nematode worm</name>
    <dbReference type="NCBI Taxonomy" id="334426"/>
    <lineage>
        <taxon>Eukaryota</taxon>
        <taxon>Metazoa</taxon>
        <taxon>Ecdysozoa</taxon>
        <taxon>Nematoda</taxon>
        <taxon>Chromadorea</taxon>
        <taxon>Rhabditida</taxon>
        <taxon>Rhabditina</taxon>
        <taxon>Rhabditomorpha</taxon>
        <taxon>Strongyloidea</taxon>
        <taxon>Metastrongylidae</taxon>
        <taxon>Angiostrongylus</taxon>
    </lineage>
</organism>
<name>A0A158PL15_ANGCS</name>
<feature type="domain" description="U3 small nucleolar RNA-associated protein 20" evidence="1">
    <location>
        <begin position="344"/>
        <end position="478"/>
    </location>
</feature>
<evidence type="ECO:0000313" key="4">
    <source>
        <dbReference type="Proteomes" id="UP000267027"/>
    </source>
</evidence>
<dbReference type="PANTHER" id="PTHR17695:SF11">
    <property type="entry name" value="SMALL SUBUNIT PROCESSOME COMPONENT 20 HOMOLOG"/>
    <property type="match status" value="1"/>
</dbReference>
<evidence type="ECO:0000259" key="2">
    <source>
        <dbReference type="Pfam" id="PF23099"/>
    </source>
</evidence>
<gene>
    <name evidence="3" type="ORF">ACOC_LOCUS10806</name>
</gene>
<protein>
    <submittedName>
        <fullName evidence="5">40S ribosomal protein S6</fullName>
    </submittedName>
</protein>
<dbReference type="GO" id="GO:0030686">
    <property type="term" value="C:90S preribosome"/>
    <property type="evidence" value="ECO:0007669"/>
    <property type="project" value="TreeGrafter"/>
</dbReference>
<keyword evidence="4" id="KW-1185">Reference proteome</keyword>
<dbReference type="OMA" id="CQKAAVI"/>
<evidence type="ECO:0000313" key="3">
    <source>
        <dbReference type="EMBL" id="VDM62391.1"/>
    </source>
</evidence>
<dbReference type="OrthoDB" id="360653at2759"/>
<dbReference type="InterPro" id="IPR052575">
    <property type="entry name" value="SSU_processome_comp_20"/>
</dbReference>